<evidence type="ECO:0000313" key="3">
    <source>
        <dbReference type="Proteomes" id="UP000246005"/>
    </source>
</evidence>
<name>A0A316IDB9_9PSEU</name>
<sequence>MPGCHDVPMRPEVFVVWAHTSPGWDAVRTQAWRATVHRFAELLHHIGADADIDLYHQHEPVDWSTFCLQRMEDADRIVVAVSSGWKLAFSGRNPLSRGAEYELKHLRGLLMREPELFQRKVIVVVLPGATTGDIPPSLHCVPHFLVDPAVPASALDLEHQLLGQPMYPKPVVGEPRLRELARAGDPGIVAELLTTTVYLPDPGRPGLMATAVEGHEQSVLVFTGLDRLAAYRTLKGLPWEDRWLEVECAELLPFVAPLGVGVVVDAGAPLDEMVFVSASEIRDLTC</sequence>
<evidence type="ECO:0000259" key="1">
    <source>
        <dbReference type="PROSITE" id="PS51534"/>
    </source>
</evidence>
<protein>
    <submittedName>
        <fullName evidence="2">SEFIR domain-containing protein</fullName>
    </submittedName>
</protein>
<dbReference type="PROSITE" id="PS51534">
    <property type="entry name" value="SEFIR"/>
    <property type="match status" value="1"/>
</dbReference>
<dbReference type="AlphaFoldDB" id="A0A316IDB9"/>
<organism evidence="2 3">
    <name type="scientific">Lentzea atacamensis</name>
    <dbReference type="NCBI Taxonomy" id="531938"/>
    <lineage>
        <taxon>Bacteria</taxon>
        <taxon>Bacillati</taxon>
        <taxon>Actinomycetota</taxon>
        <taxon>Actinomycetes</taxon>
        <taxon>Pseudonocardiales</taxon>
        <taxon>Pseudonocardiaceae</taxon>
        <taxon>Lentzea</taxon>
    </lineage>
</organism>
<proteinExistence type="predicted"/>
<gene>
    <name evidence="2" type="ORF">C8D88_1011458</name>
</gene>
<accession>A0A316IDB9</accession>
<feature type="domain" description="SEFIR" evidence="1">
    <location>
        <begin position="10"/>
        <end position="157"/>
    </location>
</feature>
<dbReference type="Pfam" id="PF08357">
    <property type="entry name" value="SEFIR"/>
    <property type="match status" value="1"/>
</dbReference>
<dbReference type="Proteomes" id="UP000246005">
    <property type="component" value="Unassembled WGS sequence"/>
</dbReference>
<comment type="caution">
    <text evidence="2">The sequence shown here is derived from an EMBL/GenBank/DDBJ whole genome shotgun (WGS) entry which is preliminary data.</text>
</comment>
<evidence type="ECO:0000313" key="2">
    <source>
        <dbReference type="EMBL" id="PWK91422.1"/>
    </source>
</evidence>
<dbReference type="InterPro" id="IPR013568">
    <property type="entry name" value="SEFIR_dom"/>
</dbReference>
<reference evidence="2 3" key="1">
    <citation type="submission" date="2018-05" db="EMBL/GenBank/DDBJ databases">
        <title>Genomic Encyclopedia of Type Strains, Phase IV (KMG-IV): sequencing the most valuable type-strain genomes for metagenomic binning, comparative biology and taxonomic classification.</title>
        <authorList>
            <person name="Goeker M."/>
        </authorList>
    </citation>
    <scope>NUCLEOTIDE SEQUENCE [LARGE SCALE GENOMIC DNA]</scope>
    <source>
        <strain evidence="2 3">DSM 45480</strain>
    </source>
</reference>
<dbReference type="EMBL" id="QGHB01000001">
    <property type="protein sequence ID" value="PWK91422.1"/>
    <property type="molecule type" value="Genomic_DNA"/>
</dbReference>